<keyword evidence="3" id="KW-1185">Reference proteome</keyword>
<dbReference type="GO" id="GO:0008757">
    <property type="term" value="F:S-adenosylmethionine-dependent methyltransferase activity"/>
    <property type="evidence" value="ECO:0007669"/>
    <property type="project" value="InterPro"/>
</dbReference>
<dbReference type="InterPro" id="IPR013216">
    <property type="entry name" value="Methyltransf_11"/>
</dbReference>
<dbReference type="PANTHER" id="PTHR43591">
    <property type="entry name" value="METHYLTRANSFERASE"/>
    <property type="match status" value="1"/>
</dbReference>
<evidence type="ECO:0000259" key="1">
    <source>
        <dbReference type="Pfam" id="PF08241"/>
    </source>
</evidence>
<dbReference type="SUPFAM" id="SSF53335">
    <property type="entry name" value="S-adenosyl-L-methionine-dependent methyltransferases"/>
    <property type="match status" value="1"/>
</dbReference>
<dbReference type="EMBL" id="JAAKFY010000020">
    <property type="protein sequence ID" value="KAF3840976.1"/>
    <property type="molecule type" value="Genomic_DNA"/>
</dbReference>
<sequence length="335" mass="36289">MLDERPEKTVRCIYLLLAVRDVADAAPGEGFVGVEFAVGAVDVETLSIHSEKQNPPGRVLPGDASVLGVPSRDLLLPHPGVGVLHRVPESKEPGLSQTNGATHQVCIMAATTKTLENVKANILSAHKSTTLAEKMDFYNSWAENYDQDVAVLEYRAPSLAANCVSSHFSGDRGAAVVLDVACGTGLVAKQMKRLGFGHFVGIDGSEAMLESTRESGLYQDLKQCMLGEGPLPVQCGSFDVVVIVGALSNGHVPVGVVRELCKCTKPGGYVCMTTRRNQDNVEYKEALERELKQMEADGLWTCVEVSEVEDWERAVSDHEDGYIPGVVYLYKRLQI</sequence>
<dbReference type="Proteomes" id="UP000518266">
    <property type="component" value="Unassembled WGS sequence"/>
</dbReference>
<dbReference type="InterPro" id="IPR029063">
    <property type="entry name" value="SAM-dependent_MTases_sf"/>
</dbReference>
<dbReference type="OrthoDB" id="3647at2759"/>
<dbReference type="Pfam" id="PF08241">
    <property type="entry name" value="Methyltransf_11"/>
    <property type="match status" value="1"/>
</dbReference>
<dbReference type="AlphaFoldDB" id="A0A7J5XV25"/>
<protein>
    <recommendedName>
        <fullName evidence="1">Methyltransferase type 11 domain-containing protein</fullName>
    </recommendedName>
</protein>
<evidence type="ECO:0000313" key="3">
    <source>
        <dbReference type="Proteomes" id="UP000518266"/>
    </source>
</evidence>
<feature type="domain" description="Methyltransferase type 11" evidence="1">
    <location>
        <begin position="178"/>
        <end position="271"/>
    </location>
</feature>
<dbReference type="Gene3D" id="3.40.50.150">
    <property type="entry name" value="Vaccinia Virus protein VP39"/>
    <property type="match status" value="1"/>
</dbReference>
<proteinExistence type="predicted"/>
<reference evidence="2 3" key="1">
    <citation type="submission" date="2020-03" db="EMBL/GenBank/DDBJ databases">
        <title>Dissostichus mawsoni Genome sequencing and assembly.</title>
        <authorList>
            <person name="Park H."/>
        </authorList>
    </citation>
    <scope>NUCLEOTIDE SEQUENCE [LARGE SCALE GENOMIC DNA]</scope>
    <source>
        <strain evidence="2">DM0001</strain>
        <tissue evidence="2">Muscle</tissue>
    </source>
</reference>
<accession>A0A7J5XV25</accession>
<dbReference type="PANTHER" id="PTHR43591:SF101">
    <property type="entry name" value="METHYLTRANSFERASE-LIKE PROTEIN 27"/>
    <property type="match status" value="1"/>
</dbReference>
<evidence type="ECO:0000313" key="2">
    <source>
        <dbReference type="EMBL" id="KAF3840976.1"/>
    </source>
</evidence>
<comment type="caution">
    <text evidence="2">The sequence shown here is derived from an EMBL/GenBank/DDBJ whole genome shotgun (WGS) entry which is preliminary data.</text>
</comment>
<dbReference type="CDD" id="cd02440">
    <property type="entry name" value="AdoMet_MTases"/>
    <property type="match status" value="1"/>
</dbReference>
<name>A0A7J5XV25_DISMA</name>
<organism evidence="2 3">
    <name type="scientific">Dissostichus mawsoni</name>
    <name type="common">Antarctic cod</name>
    <dbReference type="NCBI Taxonomy" id="36200"/>
    <lineage>
        <taxon>Eukaryota</taxon>
        <taxon>Metazoa</taxon>
        <taxon>Chordata</taxon>
        <taxon>Craniata</taxon>
        <taxon>Vertebrata</taxon>
        <taxon>Euteleostomi</taxon>
        <taxon>Actinopterygii</taxon>
        <taxon>Neopterygii</taxon>
        <taxon>Teleostei</taxon>
        <taxon>Neoteleostei</taxon>
        <taxon>Acanthomorphata</taxon>
        <taxon>Eupercaria</taxon>
        <taxon>Perciformes</taxon>
        <taxon>Notothenioidei</taxon>
        <taxon>Nototheniidae</taxon>
        <taxon>Dissostichus</taxon>
    </lineage>
</organism>
<gene>
    <name evidence="2" type="ORF">F7725_006838</name>
</gene>